<gene>
    <name evidence="1" type="ORF">HPB51_028886</name>
</gene>
<reference evidence="1" key="2">
    <citation type="submission" date="2021-09" db="EMBL/GenBank/DDBJ databases">
        <authorList>
            <person name="Jia N."/>
            <person name="Wang J."/>
            <person name="Shi W."/>
            <person name="Du L."/>
            <person name="Sun Y."/>
            <person name="Zhan W."/>
            <person name="Jiang J."/>
            <person name="Wang Q."/>
            <person name="Zhang B."/>
            <person name="Ji P."/>
            <person name="Sakyi L.B."/>
            <person name="Cui X."/>
            <person name="Yuan T."/>
            <person name="Jiang B."/>
            <person name="Yang W."/>
            <person name="Lam T.T.-Y."/>
            <person name="Chang Q."/>
            <person name="Ding S."/>
            <person name="Wang X."/>
            <person name="Zhu J."/>
            <person name="Ruan X."/>
            <person name="Zhao L."/>
            <person name="Wei J."/>
            <person name="Que T."/>
            <person name="Du C."/>
            <person name="Cheng J."/>
            <person name="Dai P."/>
            <person name="Han X."/>
            <person name="Huang E."/>
            <person name="Gao Y."/>
            <person name="Liu J."/>
            <person name="Shao H."/>
            <person name="Ye R."/>
            <person name="Li L."/>
            <person name="Wei W."/>
            <person name="Wang X."/>
            <person name="Wang C."/>
            <person name="Huo Q."/>
            <person name="Li W."/>
            <person name="Guo W."/>
            <person name="Chen H."/>
            <person name="Chen S."/>
            <person name="Zhou L."/>
            <person name="Zhou L."/>
            <person name="Ni X."/>
            <person name="Tian J."/>
            <person name="Zhou Y."/>
            <person name="Sheng Y."/>
            <person name="Liu T."/>
            <person name="Pan Y."/>
            <person name="Xia L."/>
            <person name="Li J."/>
            <person name="Zhao F."/>
            <person name="Cao W."/>
        </authorList>
    </citation>
    <scope>NUCLEOTIDE SEQUENCE</scope>
    <source>
        <strain evidence="1">Rmic-2018</strain>
        <tissue evidence="1">Larvae</tissue>
    </source>
</reference>
<protein>
    <submittedName>
        <fullName evidence="1">Uncharacterized protein</fullName>
    </submittedName>
</protein>
<dbReference type="Proteomes" id="UP000821866">
    <property type="component" value="Unassembled WGS sequence"/>
</dbReference>
<proteinExistence type="predicted"/>
<organism evidence="1 2">
    <name type="scientific">Rhipicephalus microplus</name>
    <name type="common">Cattle tick</name>
    <name type="synonym">Boophilus microplus</name>
    <dbReference type="NCBI Taxonomy" id="6941"/>
    <lineage>
        <taxon>Eukaryota</taxon>
        <taxon>Metazoa</taxon>
        <taxon>Ecdysozoa</taxon>
        <taxon>Arthropoda</taxon>
        <taxon>Chelicerata</taxon>
        <taxon>Arachnida</taxon>
        <taxon>Acari</taxon>
        <taxon>Parasitiformes</taxon>
        <taxon>Ixodida</taxon>
        <taxon>Ixodoidea</taxon>
        <taxon>Ixodidae</taxon>
        <taxon>Rhipicephalinae</taxon>
        <taxon>Rhipicephalus</taxon>
        <taxon>Boophilus</taxon>
    </lineage>
</organism>
<evidence type="ECO:0000313" key="2">
    <source>
        <dbReference type="Proteomes" id="UP000821866"/>
    </source>
</evidence>
<dbReference type="VEuPathDB" id="VectorBase:LOC119186789"/>
<sequence length="151" mass="16827">MCFSIDSSNSSDHYKDMERLELCYFFRSSPFIIGDGAASGIGRARKQCLDHDRSWPPSQPAIDVISMCLRIDSSDSCVNIMVSERWQLRHFCGSVPVLVGIRKCFLEQPSHVLEHANASPASNAPVPCANGGRRQDMPWLHLECSAKIKDS</sequence>
<name>A0A9J6CVS9_RHIMP</name>
<dbReference type="EMBL" id="JABSTU010005949">
    <property type="protein sequence ID" value="KAH7938594.1"/>
    <property type="molecule type" value="Genomic_DNA"/>
</dbReference>
<comment type="caution">
    <text evidence="1">The sequence shown here is derived from an EMBL/GenBank/DDBJ whole genome shotgun (WGS) entry which is preliminary data.</text>
</comment>
<accession>A0A9J6CVS9</accession>
<evidence type="ECO:0000313" key="1">
    <source>
        <dbReference type="EMBL" id="KAH7938594.1"/>
    </source>
</evidence>
<reference evidence="1" key="1">
    <citation type="journal article" date="2020" name="Cell">
        <title>Large-Scale Comparative Analyses of Tick Genomes Elucidate Their Genetic Diversity and Vector Capacities.</title>
        <authorList>
            <consortium name="Tick Genome and Microbiome Consortium (TIGMIC)"/>
            <person name="Jia N."/>
            <person name="Wang J."/>
            <person name="Shi W."/>
            <person name="Du L."/>
            <person name="Sun Y."/>
            <person name="Zhan W."/>
            <person name="Jiang J.F."/>
            <person name="Wang Q."/>
            <person name="Zhang B."/>
            <person name="Ji P."/>
            <person name="Bell-Sakyi L."/>
            <person name="Cui X.M."/>
            <person name="Yuan T.T."/>
            <person name="Jiang B.G."/>
            <person name="Yang W.F."/>
            <person name="Lam T.T."/>
            <person name="Chang Q.C."/>
            <person name="Ding S.J."/>
            <person name="Wang X.J."/>
            <person name="Zhu J.G."/>
            <person name="Ruan X.D."/>
            <person name="Zhao L."/>
            <person name="Wei J.T."/>
            <person name="Ye R.Z."/>
            <person name="Que T.C."/>
            <person name="Du C.H."/>
            <person name="Zhou Y.H."/>
            <person name="Cheng J.X."/>
            <person name="Dai P.F."/>
            <person name="Guo W.B."/>
            <person name="Han X.H."/>
            <person name="Huang E.J."/>
            <person name="Li L.F."/>
            <person name="Wei W."/>
            <person name="Gao Y.C."/>
            <person name="Liu J.Z."/>
            <person name="Shao H.Z."/>
            <person name="Wang X."/>
            <person name="Wang C.C."/>
            <person name="Yang T.C."/>
            <person name="Huo Q.B."/>
            <person name="Li W."/>
            <person name="Chen H.Y."/>
            <person name="Chen S.E."/>
            <person name="Zhou L.G."/>
            <person name="Ni X.B."/>
            <person name="Tian J.H."/>
            <person name="Sheng Y."/>
            <person name="Liu T."/>
            <person name="Pan Y.S."/>
            <person name="Xia L.Y."/>
            <person name="Li J."/>
            <person name="Zhao F."/>
            <person name="Cao W.C."/>
        </authorList>
    </citation>
    <scope>NUCLEOTIDE SEQUENCE</scope>
    <source>
        <strain evidence="1">Rmic-2018</strain>
    </source>
</reference>
<dbReference type="AlphaFoldDB" id="A0A9J6CVS9"/>
<keyword evidence="2" id="KW-1185">Reference proteome</keyword>